<keyword evidence="2" id="KW-1185">Reference proteome</keyword>
<comment type="caution">
    <text evidence="1">The sequence shown here is derived from an EMBL/GenBank/DDBJ whole genome shotgun (WGS) entry which is preliminary data.</text>
</comment>
<reference evidence="1" key="1">
    <citation type="submission" date="2023-05" db="EMBL/GenBank/DDBJ databases">
        <authorList>
            <person name="Zhang X."/>
        </authorList>
    </citation>
    <scope>NUCLEOTIDE SEQUENCE</scope>
    <source>
        <strain evidence="1">BD1B2-1</strain>
    </source>
</reference>
<organism evidence="1 2">
    <name type="scientific">Xanthocytophaga agilis</name>
    <dbReference type="NCBI Taxonomy" id="3048010"/>
    <lineage>
        <taxon>Bacteria</taxon>
        <taxon>Pseudomonadati</taxon>
        <taxon>Bacteroidota</taxon>
        <taxon>Cytophagia</taxon>
        <taxon>Cytophagales</taxon>
        <taxon>Rhodocytophagaceae</taxon>
        <taxon>Xanthocytophaga</taxon>
    </lineage>
</organism>
<evidence type="ECO:0000313" key="1">
    <source>
        <dbReference type="EMBL" id="MDJ1500271.1"/>
    </source>
</evidence>
<dbReference type="Proteomes" id="UP001232063">
    <property type="component" value="Unassembled WGS sequence"/>
</dbReference>
<protein>
    <submittedName>
        <fullName evidence="1">Uncharacterized protein</fullName>
    </submittedName>
</protein>
<gene>
    <name evidence="1" type="ORF">QNI22_06425</name>
</gene>
<sequence>MKQTGINVVRIAELSWSIVEP</sequence>
<proteinExistence type="predicted"/>
<evidence type="ECO:0000313" key="2">
    <source>
        <dbReference type="Proteomes" id="UP001232063"/>
    </source>
</evidence>
<accession>A0AAE3QYC4</accession>
<dbReference type="AlphaFoldDB" id="A0AAE3QYC4"/>
<name>A0AAE3QYC4_9BACT</name>
<dbReference type="RefSeq" id="WP_314509857.1">
    <property type="nucleotide sequence ID" value="NZ_JASJOU010000001.1"/>
</dbReference>
<dbReference type="EMBL" id="JASJOU010000001">
    <property type="protein sequence ID" value="MDJ1500271.1"/>
    <property type="molecule type" value="Genomic_DNA"/>
</dbReference>